<proteinExistence type="predicted"/>
<dbReference type="SUPFAM" id="SSF143842">
    <property type="entry name" value="YwmB-like"/>
    <property type="match status" value="1"/>
</dbReference>
<dbReference type="EMBL" id="JAGGLM010000004">
    <property type="protein sequence ID" value="MBP2032395.1"/>
    <property type="molecule type" value="Genomic_DNA"/>
</dbReference>
<dbReference type="Proteomes" id="UP001519307">
    <property type="component" value="Unassembled WGS sequence"/>
</dbReference>
<evidence type="ECO:0008006" key="3">
    <source>
        <dbReference type="Google" id="ProtNLM"/>
    </source>
</evidence>
<gene>
    <name evidence="1" type="ORF">J2Z42_001060</name>
</gene>
<dbReference type="RefSeq" id="WP_209701520.1">
    <property type="nucleotide sequence ID" value="NZ_JAGGLM010000004.1"/>
</dbReference>
<organism evidence="1 2">
    <name type="scientific">Clostridium algifaecis</name>
    <dbReference type="NCBI Taxonomy" id="1472040"/>
    <lineage>
        <taxon>Bacteria</taxon>
        <taxon>Bacillati</taxon>
        <taxon>Bacillota</taxon>
        <taxon>Clostridia</taxon>
        <taxon>Eubacteriales</taxon>
        <taxon>Clostridiaceae</taxon>
        <taxon>Clostridium</taxon>
    </lineage>
</organism>
<reference evidence="1 2" key="1">
    <citation type="submission" date="2021-03" db="EMBL/GenBank/DDBJ databases">
        <title>Genomic Encyclopedia of Type Strains, Phase IV (KMG-IV): sequencing the most valuable type-strain genomes for metagenomic binning, comparative biology and taxonomic classification.</title>
        <authorList>
            <person name="Goeker M."/>
        </authorList>
    </citation>
    <scope>NUCLEOTIDE SEQUENCE [LARGE SCALE GENOMIC DNA]</scope>
    <source>
        <strain evidence="1 2">DSM 28783</strain>
    </source>
</reference>
<accession>A0ABS4KQT0</accession>
<keyword evidence="2" id="KW-1185">Reference proteome</keyword>
<protein>
    <recommendedName>
        <fullName evidence="3">TATA-box binding protein</fullName>
    </recommendedName>
</protein>
<sequence>MNKKIIISVILCIVCIMSLSVKSLAYKLDTDDKSNSDEMSFYKKENRSSNKADLFKNIIKATNGKIIEYGIMAEFNNSDSREKTVNELFKKLNENNNLVKKSSSNSESYSIEFHGNSIDGNIQSTGYSNHNIVKVDIVKQDNKYSLYKLNSNLDSILKDYNTKIIYYKYIKVKIENNNINGAYNKVIKCLKDIGDSNIKTETLENGYTSTTYTGQYEKIYSAGKPVDFNFSVVHYSTGTYIIMGTPEIIETY</sequence>
<evidence type="ECO:0000313" key="1">
    <source>
        <dbReference type="EMBL" id="MBP2032395.1"/>
    </source>
</evidence>
<name>A0ABS4KQT0_9CLOT</name>
<dbReference type="InterPro" id="IPR036209">
    <property type="entry name" value="YwmB-like_sf"/>
</dbReference>
<evidence type="ECO:0000313" key="2">
    <source>
        <dbReference type="Proteomes" id="UP001519307"/>
    </source>
</evidence>
<comment type="caution">
    <text evidence="1">The sequence shown here is derived from an EMBL/GenBank/DDBJ whole genome shotgun (WGS) entry which is preliminary data.</text>
</comment>